<name>R7VDY5_CAPTE</name>
<feature type="disulfide bond" evidence="6">
    <location>
        <begin position="1148"/>
        <end position="1191"/>
    </location>
</feature>
<organism evidence="11">
    <name type="scientific">Capitella teleta</name>
    <name type="common">Polychaete worm</name>
    <dbReference type="NCBI Taxonomy" id="283909"/>
    <lineage>
        <taxon>Eukaryota</taxon>
        <taxon>Metazoa</taxon>
        <taxon>Spiralia</taxon>
        <taxon>Lophotrochozoa</taxon>
        <taxon>Annelida</taxon>
        <taxon>Polychaeta</taxon>
        <taxon>Sedentaria</taxon>
        <taxon>Scolecida</taxon>
        <taxon>Capitellidae</taxon>
        <taxon>Capitella</taxon>
    </lineage>
</organism>
<reference evidence="13" key="1">
    <citation type="submission" date="2012-12" db="EMBL/GenBank/DDBJ databases">
        <authorList>
            <person name="Hellsten U."/>
            <person name="Grimwood J."/>
            <person name="Chapman J.A."/>
            <person name="Shapiro H."/>
            <person name="Aerts A."/>
            <person name="Otillar R.P."/>
            <person name="Terry A.Y."/>
            <person name="Boore J.L."/>
            <person name="Simakov O."/>
            <person name="Marletaz F."/>
            <person name="Cho S.-J."/>
            <person name="Edsinger-Gonzales E."/>
            <person name="Havlak P."/>
            <person name="Kuo D.-H."/>
            <person name="Larsson T."/>
            <person name="Lv J."/>
            <person name="Arendt D."/>
            <person name="Savage R."/>
            <person name="Osoegawa K."/>
            <person name="de Jong P."/>
            <person name="Lindberg D.R."/>
            <person name="Seaver E.C."/>
            <person name="Weisblat D.A."/>
            <person name="Putnam N.H."/>
            <person name="Grigoriev I.V."/>
            <person name="Rokhsar D.S."/>
        </authorList>
    </citation>
    <scope>NUCLEOTIDE SEQUENCE</scope>
    <source>
        <strain evidence="13">I ESC-2004</strain>
    </source>
</reference>
<keyword evidence="13" id="KW-1185">Reference proteome</keyword>
<feature type="domain" description="Sushi" evidence="9">
    <location>
        <begin position="960"/>
        <end position="1021"/>
    </location>
</feature>
<dbReference type="SMART" id="SM00034">
    <property type="entry name" value="CLECT"/>
    <property type="match status" value="3"/>
</dbReference>
<evidence type="ECO:0000256" key="1">
    <source>
        <dbReference type="ARBA" id="ARBA00022659"/>
    </source>
</evidence>
<keyword evidence="7" id="KW-0472">Membrane</keyword>
<dbReference type="EnsemblMetazoa" id="CapteT202534">
    <property type="protein sequence ID" value="CapteP202534"/>
    <property type="gene ID" value="CapteG202534"/>
</dbReference>
<reference evidence="11 13" key="2">
    <citation type="journal article" date="2013" name="Nature">
        <title>Insights into bilaterian evolution from three spiralian genomes.</title>
        <authorList>
            <person name="Simakov O."/>
            <person name="Marletaz F."/>
            <person name="Cho S.J."/>
            <person name="Edsinger-Gonzales E."/>
            <person name="Havlak P."/>
            <person name="Hellsten U."/>
            <person name="Kuo D.H."/>
            <person name="Larsson T."/>
            <person name="Lv J."/>
            <person name="Arendt D."/>
            <person name="Savage R."/>
            <person name="Osoegawa K."/>
            <person name="de Jong P."/>
            <person name="Grimwood J."/>
            <person name="Chapman J.A."/>
            <person name="Shapiro H."/>
            <person name="Aerts A."/>
            <person name="Otillar R.P."/>
            <person name="Terry A.Y."/>
            <person name="Boore J.L."/>
            <person name="Grigoriev I.V."/>
            <person name="Lindberg D.R."/>
            <person name="Seaver E.C."/>
            <person name="Weisblat D.A."/>
            <person name="Putnam N.H."/>
            <person name="Rokhsar D.S."/>
        </authorList>
    </citation>
    <scope>NUCLEOTIDE SEQUENCE</scope>
    <source>
        <strain evidence="11 13">I ESC-2004</strain>
    </source>
</reference>
<sequence>MCKYTCYEYQSDVSLSVKETTSGTTNSSIALVAEYETEEIQNLRNAFLALTILSLSKFPGKFRITEIAQNLPTAQDVTSLANPLDGNSISFTYKHCPSNSSNVSSIHLTLMGNQQGYHEILFKSDASSNFISSPVFVKRAASEMTNFTRLKYDDIDINNCKRNRSFMIAWSEDGTVGVHEGWSRKAHLVASKNLSASGALLPFQNWTLWTDDEHLIRFRILNNTAARECPEPTSPCDEAWKSVNGICYKVYTEKRTRQDAAEQCMLEGGYLLEFSSREGFTHAKRHMVGYGLTSKVWVGGMHWEWVTQEEKFIDAQNYTSFTLRPFQCLAVQPHMIISRNCDSTFTEFICEYNPNSKTSVCKDGWILEENTCYKVMESTEKLVHDQAAQACRALDATLASSFLSLHVDIKILLSNLLLNSTAWIGVKWRTTCIMRHSASVPCDDSVSEGRNLSMDFEMESFFLVDQTDSSVYLPYACQKNANPVEYHCETDRNYDANCSCYWRNTISENWTRNSIECQSKGGSLPILKTKQQVDFLVGHLANDTEYWIGLCDGAVNGVYRWLDTQVVTWANWTDGGPTEFIDQCATIDGSGQFTNRDQSQTFELLCQSNPASFCALYNIGMTRSFREAYEMCQGKNMILMDDPNLAETNVLTWLNMKYSLPGRVINETSNKYPPYSWPLYNNCTTQPCCVVAERSETHLQSWLLVNCESGTQKFSVTCRHLEYEYCMLSQASAHHTNKTYNSTTNTVSFGCQSGFAFVDGYDEQTVECSCNSTFTECINCEPHKYDCEKLALNGNCAEETFRKECPTFCLVACASNCQDLSTQCDVFIEKGLCNTSFTAVCQLSCGLCGISTEEITASKQTSETSETTGLFEASPTPKTAASTLQDHFIESTITDAPHSSPETTDRVEVTNAPGLTTQITEEINMGQTSTDPDANSPVNEGPTPKSLVYEWIMPPGGKAKFCPNPPDVRNAFKKIDALYPGSVVTYTCHVGFEFRAGGTSRTIICTRDYNWTVSEMEDCQAKTCTNPPKSPKMTTKVEDTSVVGSEAKFECEESEEQFEIGVALMSAECSANGQWSMEPTQCIEGCGAPPFVENAILKEVNTSHGQIAEYECQRGFLFSSGLRRLRITCWSGGAWDPHTPGNCLDTYCEKIPHVDQAELNTTDSVYGSAVEISCNPGYYLADGSSSVVMVCQDDLQWSKNISQCTVTLFSNVTYECDGDYRHEDGYTSKTITCQTNGEWSQVNMSCGHSRCPPVPEISNANPNTRLSLLQTRVNYTCKDGFVFADGSQQTTARCNGHVWNVAFDGDGCNAVNCGPPPQLNYDQPLISRPSFMNTTLGSNVSYQCYPGYWFGRGTEVETTSCLEDGNWGSTNFNCEAVVCPDIIQVDGKLVDSLNVHPGAEVNVSCPESAILSTKRSHMIIRCLENGSWDKRIPDCIEKSRPKPEVEPVEAKGSDLIGVVAGLFIGFFCLLVVAVDAPSISRECKRLLGNIHTK</sequence>
<evidence type="ECO:0000256" key="3">
    <source>
        <dbReference type="ARBA" id="ARBA00022737"/>
    </source>
</evidence>
<feature type="domain" description="Sushi" evidence="9">
    <location>
        <begin position="1377"/>
        <end position="1437"/>
    </location>
</feature>
<reference evidence="12" key="3">
    <citation type="submission" date="2015-06" db="UniProtKB">
        <authorList>
            <consortium name="EnsemblMetazoa"/>
        </authorList>
    </citation>
    <scope>IDENTIFICATION</scope>
</reference>
<dbReference type="STRING" id="283909.R7VDY5"/>
<evidence type="ECO:0000259" key="9">
    <source>
        <dbReference type="PROSITE" id="PS50923"/>
    </source>
</evidence>
<evidence type="ECO:0000259" key="8">
    <source>
        <dbReference type="PROSITE" id="PS50041"/>
    </source>
</evidence>
<keyword evidence="7" id="KW-0812">Transmembrane</keyword>
<dbReference type="PROSITE" id="PS50041">
    <property type="entry name" value="C_TYPE_LECTIN_2"/>
    <property type="match status" value="1"/>
</dbReference>
<dbReference type="Pfam" id="PF00084">
    <property type="entry name" value="Sushi"/>
    <property type="match status" value="6"/>
</dbReference>
<feature type="domain" description="Sushi" evidence="9">
    <location>
        <begin position="1311"/>
        <end position="1376"/>
    </location>
</feature>
<keyword evidence="1 6" id="KW-0768">Sushi</keyword>
<dbReference type="EMBL" id="AMQN01005019">
    <property type="status" value="NOT_ANNOTATED_CDS"/>
    <property type="molecule type" value="Genomic_DNA"/>
</dbReference>
<evidence type="ECO:0000256" key="2">
    <source>
        <dbReference type="ARBA" id="ARBA00022729"/>
    </source>
</evidence>
<dbReference type="InterPro" id="IPR050350">
    <property type="entry name" value="Compl-Cell_Adhes-Reg"/>
</dbReference>
<dbReference type="InterPro" id="IPR003582">
    <property type="entry name" value="ShKT_dom"/>
</dbReference>
<dbReference type="SUPFAM" id="SSF56436">
    <property type="entry name" value="C-type lectin-like"/>
    <property type="match status" value="3"/>
</dbReference>
<feature type="transmembrane region" description="Helical" evidence="7">
    <location>
        <begin position="1455"/>
        <end position="1476"/>
    </location>
</feature>
<evidence type="ECO:0008006" key="14">
    <source>
        <dbReference type="Google" id="ProtNLM"/>
    </source>
</evidence>
<keyword evidence="5" id="KW-0325">Glycoprotein</keyword>
<dbReference type="InterPro" id="IPR001304">
    <property type="entry name" value="C-type_lectin-like"/>
</dbReference>
<dbReference type="PROSITE" id="PS51670">
    <property type="entry name" value="SHKT"/>
    <property type="match status" value="1"/>
</dbReference>
<dbReference type="InterPro" id="IPR000436">
    <property type="entry name" value="Sushi_SCR_CCP_dom"/>
</dbReference>
<gene>
    <name evidence="11" type="ORF">CAPTEDRAFT_202534</name>
</gene>
<dbReference type="Proteomes" id="UP000014760">
    <property type="component" value="Unassembled WGS sequence"/>
</dbReference>
<dbReference type="InterPro" id="IPR016186">
    <property type="entry name" value="C-type_lectin-like/link_sf"/>
</dbReference>
<dbReference type="EMBL" id="KB294939">
    <property type="protein sequence ID" value="ELU13890.1"/>
    <property type="molecule type" value="Genomic_DNA"/>
</dbReference>
<evidence type="ECO:0000256" key="6">
    <source>
        <dbReference type="PROSITE-ProRule" id="PRU00302"/>
    </source>
</evidence>
<feature type="domain" description="Sushi" evidence="9">
    <location>
        <begin position="1146"/>
        <end position="1206"/>
    </location>
</feature>
<feature type="domain" description="C-type lectin" evidence="8">
    <location>
        <begin position="496"/>
        <end position="607"/>
    </location>
</feature>
<feature type="disulfide bond" evidence="6">
    <location>
        <begin position="962"/>
        <end position="1005"/>
    </location>
</feature>
<feature type="disulfide bond" evidence="6">
    <location>
        <begin position="1379"/>
        <end position="1422"/>
    </location>
</feature>
<dbReference type="Gene3D" id="2.10.70.10">
    <property type="entry name" value="Complement Module, domain 1"/>
    <property type="match status" value="8"/>
</dbReference>
<dbReference type="SUPFAM" id="SSF57535">
    <property type="entry name" value="Complement control module/SCR domain"/>
    <property type="match status" value="8"/>
</dbReference>
<evidence type="ECO:0000256" key="7">
    <source>
        <dbReference type="SAM" id="Phobius"/>
    </source>
</evidence>
<feature type="domain" description="Sushi" evidence="9">
    <location>
        <begin position="1022"/>
        <end position="1084"/>
    </location>
</feature>
<evidence type="ECO:0000256" key="4">
    <source>
        <dbReference type="ARBA" id="ARBA00023157"/>
    </source>
</evidence>
<dbReference type="InterPro" id="IPR016187">
    <property type="entry name" value="CTDL_fold"/>
</dbReference>
<dbReference type="HOGENOM" id="CLU_249047_0_0_1"/>
<keyword evidence="2" id="KW-0732">Signal</keyword>
<evidence type="ECO:0000313" key="13">
    <source>
        <dbReference type="Proteomes" id="UP000014760"/>
    </source>
</evidence>
<evidence type="ECO:0000313" key="12">
    <source>
        <dbReference type="EnsemblMetazoa" id="CapteP202534"/>
    </source>
</evidence>
<dbReference type="InterPro" id="IPR035976">
    <property type="entry name" value="Sushi/SCR/CCP_sf"/>
</dbReference>
<dbReference type="PROSITE" id="PS50923">
    <property type="entry name" value="SUSHI"/>
    <property type="match status" value="5"/>
</dbReference>
<feature type="domain" description="ShKT" evidence="10">
    <location>
        <begin position="817"/>
        <end position="848"/>
    </location>
</feature>
<dbReference type="Pfam" id="PF00059">
    <property type="entry name" value="Lectin_C"/>
    <property type="match status" value="1"/>
</dbReference>
<accession>R7VDY5</accession>
<dbReference type="CDD" id="cd00033">
    <property type="entry name" value="CCP"/>
    <property type="match status" value="5"/>
</dbReference>
<keyword evidence="7" id="KW-1133">Transmembrane helix</keyword>
<dbReference type="PANTHER" id="PTHR19325:SF560">
    <property type="entry name" value="SUSHI, VON WILLEBRAND FACTOR TYPE A, EGF AND PENTRAXIN DOMAIN-CONTAINING PROTEIN 1"/>
    <property type="match status" value="1"/>
</dbReference>
<dbReference type="OrthoDB" id="6162141at2759"/>
<evidence type="ECO:0000259" key="10">
    <source>
        <dbReference type="PROSITE" id="PS51670"/>
    </source>
</evidence>
<evidence type="ECO:0000313" key="11">
    <source>
        <dbReference type="EMBL" id="ELU13890.1"/>
    </source>
</evidence>
<protein>
    <recommendedName>
        <fullName evidence="14">Sushi, von Willebrand factor type A, EGF and pentraxin domain-containing protein 1</fullName>
    </recommendedName>
</protein>
<evidence type="ECO:0000256" key="5">
    <source>
        <dbReference type="ARBA" id="ARBA00023180"/>
    </source>
</evidence>
<comment type="caution">
    <text evidence="6">Lacks conserved residue(s) required for the propagation of feature annotation.</text>
</comment>
<proteinExistence type="predicted"/>
<keyword evidence="3" id="KW-0677">Repeat</keyword>
<dbReference type="Gene3D" id="3.10.100.10">
    <property type="entry name" value="Mannose-Binding Protein A, subunit A"/>
    <property type="match status" value="3"/>
</dbReference>
<dbReference type="PANTHER" id="PTHR19325">
    <property type="entry name" value="COMPLEMENT COMPONENT-RELATED SUSHI DOMAIN-CONTAINING"/>
    <property type="match status" value="1"/>
</dbReference>
<dbReference type="CDD" id="cd00037">
    <property type="entry name" value="CLECT"/>
    <property type="match status" value="2"/>
</dbReference>
<dbReference type="SMART" id="SM00032">
    <property type="entry name" value="CCP"/>
    <property type="match status" value="7"/>
</dbReference>
<keyword evidence="4 6" id="KW-1015">Disulfide bond</keyword>